<name>A0ABN9T251_9DINO</name>
<protein>
    <submittedName>
        <fullName evidence="2">Uncharacterized protein</fullName>
    </submittedName>
</protein>
<dbReference type="EMBL" id="CAUYUJ010014263">
    <property type="protein sequence ID" value="CAK0839033.1"/>
    <property type="molecule type" value="Genomic_DNA"/>
</dbReference>
<proteinExistence type="predicted"/>
<gene>
    <name evidence="2" type="ORF">PCOR1329_LOCUS34823</name>
</gene>
<evidence type="ECO:0000313" key="2">
    <source>
        <dbReference type="EMBL" id="CAK0839033.1"/>
    </source>
</evidence>
<feature type="non-terminal residue" evidence="2">
    <location>
        <position position="1"/>
    </location>
</feature>
<feature type="transmembrane region" description="Helical" evidence="1">
    <location>
        <begin position="164"/>
        <end position="187"/>
    </location>
</feature>
<keyword evidence="1" id="KW-0472">Membrane</keyword>
<keyword evidence="1" id="KW-0812">Transmembrane</keyword>
<comment type="caution">
    <text evidence="2">The sequence shown here is derived from an EMBL/GenBank/DDBJ whole genome shotgun (WGS) entry which is preliminary data.</text>
</comment>
<keyword evidence="1" id="KW-1133">Transmembrane helix</keyword>
<evidence type="ECO:0000256" key="1">
    <source>
        <dbReference type="SAM" id="Phobius"/>
    </source>
</evidence>
<organism evidence="2 3">
    <name type="scientific">Prorocentrum cordatum</name>
    <dbReference type="NCBI Taxonomy" id="2364126"/>
    <lineage>
        <taxon>Eukaryota</taxon>
        <taxon>Sar</taxon>
        <taxon>Alveolata</taxon>
        <taxon>Dinophyceae</taxon>
        <taxon>Prorocentrales</taxon>
        <taxon>Prorocentraceae</taxon>
        <taxon>Prorocentrum</taxon>
    </lineage>
</organism>
<evidence type="ECO:0000313" key="3">
    <source>
        <dbReference type="Proteomes" id="UP001189429"/>
    </source>
</evidence>
<reference evidence="2" key="1">
    <citation type="submission" date="2023-10" db="EMBL/GenBank/DDBJ databases">
        <authorList>
            <person name="Chen Y."/>
            <person name="Shah S."/>
            <person name="Dougan E. K."/>
            <person name="Thang M."/>
            <person name="Chan C."/>
        </authorList>
    </citation>
    <scope>NUCLEOTIDE SEQUENCE [LARGE SCALE GENOMIC DNA]</scope>
</reference>
<dbReference type="Proteomes" id="UP001189429">
    <property type="component" value="Unassembled WGS sequence"/>
</dbReference>
<sequence>SSTCLSPWLAERVRAACTAPTMVVAARLEWVRRQVEGGAAAHFTCSSSKMGRKTNISTSLDSTASPTSPTSRFLLLAMAGTIWEVVSRCSSVDRGNHYSVVRQEIVLIRLIHSTRAVPLIATILAETSRPHAAQADHLHFRHLGGNLFTLLAVKADYSTPFLTAVYVMILTLVVKCTLAVGVWLLACRRSLPSLSSRTRILSQFGRNSLGLCRPW</sequence>
<accession>A0ABN9T251</accession>
<keyword evidence="3" id="KW-1185">Reference proteome</keyword>